<dbReference type="SUPFAM" id="SSF51445">
    <property type="entry name" value="(Trans)glycosidases"/>
    <property type="match status" value="1"/>
</dbReference>
<evidence type="ECO:0000256" key="4">
    <source>
        <dbReference type="PROSITE-ProRule" id="PRU10055"/>
    </source>
</evidence>
<evidence type="ECO:0000313" key="7">
    <source>
        <dbReference type="EMBL" id="ANQ12077.1"/>
    </source>
</evidence>
<keyword evidence="8" id="KW-1185">Reference proteome</keyword>
<dbReference type="EMBL" id="CP016345">
    <property type="protein sequence ID" value="ANQ12077.1"/>
    <property type="molecule type" value="Genomic_DNA"/>
</dbReference>
<dbReference type="Proteomes" id="UP000092741">
    <property type="component" value="Chromosome 1"/>
</dbReference>
<dbReference type="GO" id="GO:0008422">
    <property type="term" value="F:beta-glucosidase activity"/>
    <property type="evidence" value="ECO:0007669"/>
    <property type="project" value="TreeGrafter"/>
</dbReference>
<dbReference type="PANTHER" id="PTHR10353">
    <property type="entry name" value="GLYCOSYL HYDROLASE"/>
    <property type="match status" value="1"/>
</dbReference>
<evidence type="ECO:0000256" key="5">
    <source>
        <dbReference type="RuleBase" id="RU003690"/>
    </source>
</evidence>
<dbReference type="Pfam" id="PF00232">
    <property type="entry name" value="Glyco_hydro_1"/>
    <property type="match status" value="1"/>
</dbReference>
<proteinExistence type="inferred from homology"/>
<keyword evidence="3 6" id="KW-0326">Glycosidase</keyword>
<evidence type="ECO:0000256" key="6">
    <source>
        <dbReference type="RuleBase" id="RU004468"/>
    </source>
</evidence>
<name>A0AAN0Y1S9_VIBNA</name>
<dbReference type="InterPro" id="IPR017853">
    <property type="entry name" value="GH"/>
</dbReference>
<dbReference type="KEGG" id="vna:PN96_08690"/>
<organism evidence="7 8">
    <name type="scientific">Vibrio natriegens NBRC 15636 = ATCC 14048 = DSM 759</name>
    <dbReference type="NCBI Taxonomy" id="1219067"/>
    <lineage>
        <taxon>Bacteria</taxon>
        <taxon>Pseudomonadati</taxon>
        <taxon>Pseudomonadota</taxon>
        <taxon>Gammaproteobacteria</taxon>
        <taxon>Vibrionales</taxon>
        <taxon>Vibrionaceae</taxon>
        <taxon>Vibrio</taxon>
    </lineage>
</organism>
<dbReference type="PROSITE" id="PS00653">
    <property type="entry name" value="GLYCOSYL_HYDROL_F1_2"/>
    <property type="match status" value="1"/>
</dbReference>
<dbReference type="InterPro" id="IPR018120">
    <property type="entry name" value="Glyco_hydro_1_AS"/>
</dbReference>
<dbReference type="PANTHER" id="PTHR10353:SF122">
    <property type="entry name" value="6-PHOSPHO-BETA-GLUCOSIDASE ASCB-RELATED"/>
    <property type="match status" value="1"/>
</dbReference>
<protein>
    <submittedName>
        <fullName evidence="7">6-phospho-beta-glucosidase</fullName>
    </submittedName>
</protein>
<dbReference type="Gene3D" id="3.20.20.80">
    <property type="entry name" value="Glycosidases"/>
    <property type="match status" value="1"/>
</dbReference>
<comment type="similarity">
    <text evidence="1 5">Belongs to the glycosyl hydrolase 1 family.</text>
</comment>
<dbReference type="GeneID" id="70912872"/>
<accession>A0AAN0Y1S9</accession>
<dbReference type="RefSeq" id="WP_020332827.1">
    <property type="nucleotide sequence ID" value="NZ_ATFJ01000001.1"/>
</dbReference>
<evidence type="ECO:0000313" key="8">
    <source>
        <dbReference type="Proteomes" id="UP000092741"/>
    </source>
</evidence>
<dbReference type="InterPro" id="IPR001360">
    <property type="entry name" value="Glyco_hydro_1"/>
</dbReference>
<dbReference type="GO" id="GO:0005829">
    <property type="term" value="C:cytosol"/>
    <property type="evidence" value="ECO:0007669"/>
    <property type="project" value="TreeGrafter"/>
</dbReference>
<dbReference type="PRINTS" id="PR00131">
    <property type="entry name" value="GLHYDRLASE1"/>
</dbReference>
<reference evidence="7 8" key="1">
    <citation type="submission" date="2016-07" db="EMBL/GenBank/DDBJ databases">
        <title>Developing Vibrio natriegens as a novel, fast-growing host for biotechnology.</title>
        <authorList>
            <person name="Weinstock M.T."/>
            <person name="Hesek E.D."/>
            <person name="Wilson C.M."/>
            <person name="Gibson D.G."/>
        </authorList>
    </citation>
    <scope>NUCLEOTIDE SEQUENCE [LARGE SCALE GENOMIC DNA]</scope>
    <source>
        <strain evidence="7 8">ATCC 14048</strain>
    </source>
</reference>
<feature type="active site" description="Nucleophile" evidence="4">
    <location>
        <position position="362"/>
    </location>
</feature>
<sequence>MSFRFPDEFLWGGATAANQIEGAHTADGKGLSTSDIQPFGSFGELKHRQDGDFNIKDIAIDFYHRYPQDIALFSELGFTCFRLSIAWSRIFPKGDELEPNELGLAYYDKIFDELEKHGITPVVTLSHYEMPLHLAEKYHGWTSRELIGFFERYATAVFSRFGHRVKYWLTFNEINATLHESFTGAGIPRGSEAQALYQGIHHQLVASAKAVKVCHELLPDAKIGNMMLGAIQYALTSHPDDVFEAMQQNREWLFFGDVQSRGYYPGYMMRKFKEMGVVLNITDEDKEALRETIDFISFSYYMTGCVSVQNENLEMTDQEAFKMGSNPYLESTDWGWQIDPKGLRIVLNLLYDRYQKPLFIVENGLGAADTVNENGEIEDDYRIQYLNDHLYQVGEALQDGVEIMGYTCWGPIDLVSASTAQMSKRYGLIYVDRDNDGQGTLNRLKKKSFYWYQNVIQTNGEALTPPKAE</sequence>
<gene>
    <name evidence="7" type="ORF">BA890_04660</name>
</gene>
<keyword evidence="2 6" id="KW-0378">Hydrolase</keyword>
<dbReference type="GO" id="GO:0016052">
    <property type="term" value="P:carbohydrate catabolic process"/>
    <property type="evidence" value="ECO:0007669"/>
    <property type="project" value="TreeGrafter"/>
</dbReference>
<evidence type="ECO:0000256" key="2">
    <source>
        <dbReference type="ARBA" id="ARBA00022801"/>
    </source>
</evidence>
<dbReference type="InterPro" id="IPR033132">
    <property type="entry name" value="GH_1_N_CS"/>
</dbReference>
<dbReference type="PROSITE" id="PS00572">
    <property type="entry name" value="GLYCOSYL_HYDROL_F1_1"/>
    <property type="match status" value="1"/>
</dbReference>
<evidence type="ECO:0000256" key="1">
    <source>
        <dbReference type="ARBA" id="ARBA00010838"/>
    </source>
</evidence>
<evidence type="ECO:0000256" key="3">
    <source>
        <dbReference type="ARBA" id="ARBA00023295"/>
    </source>
</evidence>
<dbReference type="AlphaFoldDB" id="A0AAN0Y1S9"/>
<dbReference type="FunFam" id="3.20.20.80:FF:000004">
    <property type="entry name" value="Beta-glucosidase 6-phospho-beta-glucosidase"/>
    <property type="match status" value="1"/>
</dbReference>